<dbReference type="EMBL" id="PHAH01000005">
    <property type="protein sequence ID" value="PKM89105.1"/>
    <property type="molecule type" value="Genomic_DNA"/>
</dbReference>
<evidence type="ECO:0000313" key="3">
    <source>
        <dbReference type="Proteomes" id="UP000233325"/>
    </source>
</evidence>
<gene>
    <name evidence="2" type="ORF">CVU83_00590</name>
</gene>
<reference evidence="2 3" key="1">
    <citation type="journal article" date="2017" name="ISME J.">
        <title>Potential for microbial H2 and metal transformations associated with novel bacteria and archaea in deep terrestrial subsurface sediments.</title>
        <authorList>
            <person name="Hernsdorf A.W."/>
            <person name="Amano Y."/>
            <person name="Miyakawa K."/>
            <person name="Ise K."/>
            <person name="Suzuki Y."/>
            <person name="Anantharaman K."/>
            <person name="Probst A."/>
            <person name="Burstein D."/>
            <person name="Thomas B.C."/>
            <person name="Banfield J.F."/>
        </authorList>
    </citation>
    <scope>NUCLEOTIDE SEQUENCE [LARGE SCALE GENOMIC DNA]</scope>
    <source>
        <strain evidence="2">HGW-Falkowbacteria-2</strain>
    </source>
</reference>
<feature type="compositionally biased region" description="Basic and acidic residues" evidence="1">
    <location>
        <begin position="113"/>
        <end position="123"/>
    </location>
</feature>
<sequence>MGGAPAAQWLRRAGYTFITDRSSGQDSFVRRLGGDFYPRFHLYVQEVAGSDELYFNLHLDQKKASYEGQSRHSGEYEGELVEGEVARLQSYLQPGVAASTETPNTSTQNSSSDSEKAEQDVLHTLRPQKLTARTPHPKKTWWQKLFS</sequence>
<accession>A0A2N2E2Z6</accession>
<comment type="caution">
    <text evidence="2">The sequence shown here is derived from an EMBL/GenBank/DDBJ whole genome shotgun (WGS) entry which is preliminary data.</text>
</comment>
<protein>
    <submittedName>
        <fullName evidence="2">Uncharacterized protein</fullName>
    </submittedName>
</protein>
<evidence type="ECO:0000313" key="2">
    <source>
        <dbReference type="EMBL" id="PKM89105.1"/>
    </source>
</evidence>
<dbReference type="AlphaFoldDB" id="A0A2N2E2Z6"/>
<organism evidence="2 3">
    <name type="scientific">Candidatus Falkowbacteria bacterium HGW-Falkowbacteria-2</name>
    <dbReference type="NCBI Taxonomy" id="2013769"/>
    <lineage>
        <taxon>Bacteria</taxon>
        <taxon>Candidatus Falkowiibacteriota</taxon>
    </lineage>
</organism>
<name>A0A2N2E2Z6_9BACT</name>
<dbReference type="Proteomes" id="UP000233325">
    <property type="component" value="Unassembled WGS sequence"/>
</dbReference>
<evidence type="ECO:0000256" key="1">
    <source>
        <dbReference type="SAM" id="MobiDB-lite"/>
    </source>
</evidence>
<feature type="compositionally biased region" description="Polar residues" evidence="1">
    <location>
        <begin position="99"/>
        <end position="112"/>
    </location>
</feature>
<feature type="region of interest" description="Disordered" evidence="1">
    <location>
        <begin position="92"/>
        <end position="147"/>
    </location>
</feature>
<proteinExistence type="predicted"/>